<feature type="domain" description="Metallo-beta-lactamase" evidence="1">
    <location>
        <begin position="73"/>
        <end position="242"/>
    </location>
</feature>
<reference evidence="3" key="1">
    <citation type="submission" date="2018-06" db="EMBL/GenBank/DDBJ databases">
        <authorList>
            <person name="Khan S.A."/>
        </authorList>
    </citation>
    <scope>NUCLEOTIDE SEQUENCE [LARGE SCALE GENOMIC DNA]</scope>
    <source>
        <strain evidence="3">DB-1506</strain>
    </source>
</reference>
<gene>
    <name evidence="2" type="ORF">DOO78_23985</name>
</gene>
<dbReference type="EMBL" id="QLIX01000032">
    <property type="protein sequence ID" value="RAI55346.1"/>
    <property type="molecule type" value="Genomic_DNA"/>
</dbReference>
<keyword evidence="3" id="KW-1185">Reference proteome</keyword>
<accession>A0A327LYA8</accession>
<dbReference type="AlphaFoldDB" id="A0A327LYA8"/>
<keyword evidence="2" id="KW-0378">Hydrolase</keyword>
<dbReference type="PANTHER" id="PTHR36839:SF1">
    <property type="entry name" value="METALLO-BETA-LACTAMASE FAMILY PROTEIN (AFU_ORTHOLOGUE AFUA_5G12770)"/>
    <property type="match status" value="1"/>
</dbReference>
<dbReference type="SUPFAM" id="SSF56281">
    <property type="entry name" value="Metallo-hydrolase/oxidoreductase"/>
    <property type="match status" value="1"/>
</dbReference>
<organism evidence="2 3">
    <name type="scientific">Roseicella frigidaeris</name>
    <dbReference type="NCBI Taxonomy" id="2230885"/>
    <lineage>
        <taxon>Bacteria</taxon>
        <taxon>Pseudomonadati</taxon>
        <taxon>Pseudomonadota</taxon>
        <taxon>Alphaproteobacteria</taxon>
        <taxon>Acetobacterales</taxon>
        <taxon>Roseomonadaceae</taxon>
        <taxon>Roseicella</taxon>
    </lineage>
</organism>
<dbReference type="Gene3D" id="3.60.15.10">
    <property type="entry name" value="Ribonuclease Z/Hydroxyacylglutathione hydrolase-like"/>
    <property type="match status" value="1"/>
</dbReference>
<evidence type="ECO:0000313" key="2">
    <source>
        <dbReference type="EMBL" id="RAI55346.1"/>
    </source>
</evidence>
<evidence type="ECO:0000313" key="3">
    <source>
        <dbReference type="Proteomes" id="UP000249065"/>
    </source>
</evidence>
<dbReference type="SMART" id="SM00849">
    <property type="entry name" value="Lactamase_B"/>
    <property type="match status" value="1"/>
</dbReference>
<dbReference type="GO" id="GO:0016787">
    <property type="term" value="F:hydrolase activity"/>
    <property type="evidence" value="ECO:0007669"/>
    <property type="project" value="UniProtKB-KW"/>
</dbReference>
<evidence type="ECO:0000259" key="1">
    <source>
        <dbReference type="SMART" id="SM00849"/>
    </source>
</evidence>
<proteinExistence type="predicted"/>
<dbReference type="RefSeq" id="WP_111472423.1">
    <property type="nucleotide sequence ID" value="NZ_QLIX01000032.1"/>
</dbReference>
<protein>
    <submittedName>
        <fullName evidence="2">MBL fold metallo-hydrolase</fullName>
    </submittedName>
</protein>
<dbReference type="Proteomes" id="UP000249065">
    <property type="component" value="Unassembled WGS sequence"/>
</dbReference>
<name>A0A327LYA8_9PROT</name>
<dbReference type="PANTHER" id="PTHR36839">
    <property type="entry name" value="METALLO-BETA-LACTAMASE FAMILY PROTEIN (AFU_ORTHOLOGUE AFUA_5G12770)"/>
    <property type="match status" value="1"/>
</dbReference>
<comment type="caution">
    <text evidence="2">The sequence shown here is derived from an EMBL/GenBank/DDBJ whole genome shotgun (WGS) entry which is preliminary data.</text>
</comment>
<dbReference type="OrthoDB" id="2373347at2"/>
<dbReference type="InterPro" id="IPR036866">
    <property type="entry name" value="RibonucZ/Hydroxyglut_hydro"/>
</dbReference>
<sequence length="272" mass="29302">MPHVLCATCGTQFAAGAAPPAQCPICEDERQFVPAQGQRWTTLEALRGGHANGWRQLEPGLLAIRSQPAFGIDQRALLVRTPAGNLLWDCIALLDAATIEIIGALGGLAGIAISHPHYYTTMVEWGHAFGAPVWLHAADRAHVARPDPCLRFWEGETAAVLPEVTLHRLGGHFAGGTVAHWRGGAGGRGALLSGDILQVLPDRRHLGFMRSYPCLIPLPPAEVERMAAQCLGLPWEAIYGAFHEREITVGGKAALARSAARYRAWVERMVAP</sequence>
<dbReference type="InterPro" id="IPR001279">
    <property type="entry name" value="Metallo-B-lactamas"/>
</dbReference>